<keyword evidence="3" id="KW-1185">Reference proteome</keyword>
<dbReference type="STRING" id="1365950.SAMN05428963_10884"/>
<name>A0A1T4RYZ0_9HYPH</name>
<dbReference type="Proteomes" id="UP000190135">
    <property type="component" value="Unassembled WGS sequence"/>
</dbReference>
<gene>
    <name evidence="2" type="ORF">SAMN05428963_10884</name>
</gene>
<sequence>MTFKKVLTATAAILALSSVAAGAQTPTRMSQFNYWGSYSYQSGNDKICYVLSTPTKMEPANVDHGDIFFLISQKPGQGISYEPQAVMGYPLKEGSKVVVDVDGKKFSMFTKGESAWMENAAEEPQLVAALKAGRGMQVDATSQRGTATHYTYSLSGVTAAIDSIKNCK</sequence>
<dbReference type="EMBL" id="FUXL01000008">
    <property type="protein sequence ID" value="SKA21076.1"/>
    <property type="molecule type" value="Genomic_DNA"/>
</dbReference>
<feature type="signal peptide" evidence="1">
    <location>
        <begin position="1"/>
        <end position="23"/>
    </location>
</feature>
<protein>
    <submittedName>
        <fullName evidence="2">Uncharacterized protein</fullName>
    </submittedName>
</protein>
<dbReference type="Gene3D" id="2.60.40.1880">
    <property type="entry name" value="Invasion associated locus B (IalB) protein"/>
    <property type="match status" value="1"/>
</dbReference>
<accession>A0A1T4RYZ0</accession>
<dbReference type="Pfam" id="PF06776">
    <property type="entry name" value="IalB"/>
    <property type="match status" value="1"/>
</dbReference>
<proteinExistence type="predicted"/>
<dbReference type="RefSeq" id="WP_078708820.1">
    <property type="nucleotide sequence ID" value="NZ_FUXL01000008.1"/>
</dbReference>
<feature type="chain" id="PRO_5012188310" evidence="1">
    <location>
        <begin position="24"/>
        <end position="168"/>
    </location>
</feature>
<organism evidence="2 3">
    <name type="scientific">Consotaella salsifontis</name>
    <dbReference type="NCBI Taxonomy" id="1365950"/>
    <lineage>
        <taxon>Bacteria</taxon>
        <taxon>Pseudomonadati</taxon>
        <taxon>Pseudomonadota</taxon>
        <taxon>Alphaproteobacteria</taxon>
        <taxon>Hyphomicrobiales</taxon>
        <taxon>Aurantimonadaceae</taxon>
        <taxon>Consotaella</taxon>
    </lineage>
</organism>
<evidence type="ECO:0000313" key="2">
    <source>
        <dbReference type="EMBL" id="SKA21076.1"/>
    </source>
</evidence>
<evidence type="ECO:0000313" key="3">
    <source>
        <dbReference type="Proteomes" id="UP000190135"/>
    </source>
</evidence>
<dbReference type="AlphaFoldDB" id="A0A1T4RYZ0"/>
<dbReference type="InterPro" id="IPR010642">
    <property type="entry name" value="Invasion_prot_B"/>
</dbReference>
<keyword evidence="1" id="KW-0732">Signal</keyword>
<reference evidence="2 3" key="1">
    <citation type="submission" date="2017-02" db="EMBL/GenBank/DDBJ databases">
        <authorList>
            <person name="Peterson S.W."/>
        </authorList>
    </citation>
    <scope>NUCLEOTIDE SEQUENCE [LARGE SCALE GENOMIC DNA]</scope>
    <source>
        <strain evidence="2 3">USBA 369</strain>
    </source>
</reference>
<dbReference type="OrthoDB" id="9806572at2"/>
<evidence type="ECO:0000256" key="1">
    <source>
        <dbReference type="SAM" id="SignalP"/>
    </source>
</evidence>
<dbReference type="InterPro" id="IPR038696">
    <property type="entry name" value="IalB_sf"/>
</dbReference>